<evidence type="ECO:0000313" key="7">
    <source>
        <dbReference type="Proteomes" id="UP000008711"/>
    </source>
</evidence>
<dbReference type="Proteomes" id="UP000008711">
    <property type="component" value="Unassembled WGS sequence"/>
</dbReference>
<dbReference type="GO" id="GO:0031021">
    <property type="term" value="C:interphase microtubule organizing center"/>
    <property type="evidence" value="ECO:0007669"/>
    <property type="project" value="TreeGrafter"/>
</dbReference>
<evidence type="ECO:0000256" key="5">
    <source>
        <dbReference type="SAM" id="MobiDB-lite"/>
    </source>
</evidence>
<gene>
    <name evidence="6" type="primary">Dere\GG26498</name>
    <name evidence="6" type="synonym">GG26498</name>
    <name evidence="6" type="ORF">Dere_GG26498</name>
</gene>
<sequence length="78" mass="8481">MSKKSTLDEPDDRFTVLHNISELVNSGLSKESLKICIELMDNGVGGRALAHIIKTIREGIPENKGEESEDSESAAPTQ</sequence>
<evidence type="ECO:0000256" key="2">
    <source>
        <dbReference type="ARBA" id="ARBA00011015"/>
    </source>
</evidence>
<evidence type="ECO:0008006" key="8">
    <source>
        <dbReference type="Google" id="ProtNLM"/>
    </source>
</evidence>
<dbReference type="GO" id="GO:0005814">
    <property type="term" value="C:centriole"/>
    <property type="evidence" value="ECO:0007669"/>
    <property type="project" value="EnsemblMetazoa"/>
</dbReference>
<comment type="subcellular location">
    <subcellularLocation>
        <location evidence="1">Cytoplasm</location>
        <location evidence="1">Cytoskeleton</location>
        <location evidence="1">Microtubule organizing center</location>
    </subcellularLocation>
</comment>
<organism evidence="6 7">
    <name type="scientific">Drosophila erecta</name>
    <name type="common">Fruit fly</name>
    <dbReference type="NCBI Taxonomy" id="7220"/>
    <lineage>
        <taxon>Eukaryota</taxon>
        <taxon>Metazoa</taxon>
        <taxon>Ecdysozoa</taxon>
        <taxon>Arthropoda</taxon>
        <taxon>Hexapoda</taxon>
        <taxon>Insecta</taxon>
        <taxon>Pterygota</taxon>
        <taxon>Neoptera</taxon>
        <taxon>Endopterygota</taxon>
        <taxon>Diptera</taxon>
        <taxon>Brachycera</taxon>
        <taxon>Muscomorpha</taxon>
        <taxon>Ephydroidea</taxon>
        <taxon>Drosophilidae</taxon>
        <taxon>Drosophila</taxon>
        <taxon>Sophophora</taxon>
    </lineage>
</organism>
<keyword evidence="3" id="KW-0963">Cytoplasm</keyword>
<dbReference type="OrthoDB" id="48571at2759"/>
<dbReference type="GO" id="GO:0033566">
    <property type="term" value="P:gamma-tubulin complex localization"/>
    <property type="evidence" value="ECO:0007669"/>
    <property type="project" value="EnsemblMetazoa"/>
</dbReference>
<name>A0A0Q5U2H8_DROER</name>
<dbReference type="GO" id="GO:0051415">
    <property type="term" value="P:microtubule nucleation by interphase microtubule organizing center"/>
    <property type="evidence" value="ECO:0007669"/>
    <property type="project" value="TreeGrafter"/>
</dbReference>
<dbReference type="AlphaFoldDB" id="A0A0Q5U2H8"/>
<dbReference type="PANTHER" id="PTHR28520:SF2">
    <property type="entry name" value="MITOTIC-SPINDLE ORGANIZING PROTEIN 1"/>
    <property type="match status" value="1"/>
</dbReference>
<comment type="similarity">
    <text evidence="2">Belongs to the MOZART1 family.</text>
</comment>
<reference evidence="6 7" key="1">
    <citation type="journal article" date="2007" name="Nature">
        <title>Evolution of genes and genomes on the Drosophila phylogeny.</title>
        <authorList>
            <consortium name="Drosophila 12 Genomes Consortium"/>
            <person name="Clark A.G."/>
            <person name="Eisen M.B."/>
            <person name="Smith D.R."/>
            <person name="Bergman C.M."/>
            <person name="Oliver B."/>
            <person name="Markow T.A."/>
            <person name="Kaufman T.C."/>
            <person name="Kellis M."/>
            <person name="Gelbart W."/>
            <person name="Iyer V.N."/>
            <person name="Pollard D.A."/>
            <person name="Sackton T.B."/>
            <person name="Larracuente A.M."/>
            <person name="Singh N.D."/>
            <person name="Abad J.P."/>
            <person name="Abt D.N."/>
            <person name="Adryan B."/>
            <person name="Aguade M."/>
            <person name="Akashi H."/>
            <person name="Anderson W.W."/>
            <person name="Aquadro C.F."/>
            <person name="Ardell D.H."/>
            <person name="Arguello R."/>
            <person name="Artieri C.G."/>
            <person name="Barbash D.A."/>
            <person name="Barker D."/>
            <person name="Barsanti P."/>
            <person name="Batterham P."/>
            <person name="Batzoglou S."/>
            <person name="Begun D."/>
            <person name="Bhutkar A."/>
            <person name="Blanco E."/>
            <person name="Bosak S.A."/>
            <person name="Bradley R.K."/>
            <person name="Brand A.D."/>
            <person name="Brent M.R."/>
            <person name="Brooks A.N."/>
            <person name="Brown R.H."/>
            <person name="Butlin R.K."/>
            <person name="Caggese C."/>
            <person name="Calvi B.R."/>
            <person name="Bernardo de Carvalho A."/>
            <person name="Caspi A."/>
            <person name="Castrezana S."/>
            <person name="Celniker S.E."/>
            <person name="Chang J.L."/>
            <person name="Chapple C."/>
            <person name="Chatterji S."/>
            <person name="Chinwalla A."/>
            <person name="Civetta A."/>
            <person name="Clifton S.W."/>
            <person name="Comeron J.M."/>
            <person name="Costello J.C."/>
            <person name="Coyne J.A."/>
            <person name="Daub J."/>
            <person name="David R.G."/>
            <person name="Delcher A.L."/>
            <person name="Delehaunty K."/>
            <person name="Do C.B."/>
            <person name="Ebling H."/>
            <person name="Edwards K."/>
            <person name="Eickbush T."/>
            <person name="Evans J.D."/>
            <person name="Filipski A."/>
            <person name="Findeiss S."/>
            <person name="Freyhult E."/>
            <person name="Fulton L."/>
            <person name="Fulton R."/>
            <person name="Garcia A.C."/>
            <person name="Gardiner A."/>
            <person name="Garfield D.A."/>
            <person name="Garvin B.E."/>
            <person name="Gibson G."/>
            <person name="Gilbert D."/>
            <person name="Gnerre S."/>
            <person name="Godfrey J."/>
            <person name="Good R."/>
            <person name="Gotea V."/>
            <person name="Gravely B."/>
            <person name="Greenberg A.J."/>
            <person name="Griffiths-Jones S."/>
            <person name="Gross S."/>
            <person name="Guigo R."/>
            <person name="Gustafson E.A."/>
            <person name="Haerty W."/>
            <person name="Hahn M.W."/>
            <person name="Halligan D.L."/>
            <person name="Halpern A.L."/>
            <person name="Halter G.M."/>
            <person name="Han M.V."/>
            <person name="Heger A."/>
            <person name="Hillier L."/>
            <person name="Hinrichs A.S."/>
            <person name="Holmes I."/>
            <person name="Hoskins R.A."/>
            <person name="Hubisz M.J."/>
            <person name="Hultmark D."/>
            <person name="Huntley M.A."/>
            <person name="Jaffe D.B."/>
            <person name="Jagadeeshan S."/>
            <person name="Jeck W.R."/>
            <person name="Johnson J."/>
            <person name="Jones C.D."/>
            <person name="Jordan W.C."/>
            <person name="Karpen G.H."/>
            <person name="Kataoka E."/>
            <person name="Keightley P.D."/>
            <person name="Kheradpour P."/>
            <person name="Kirkness E.F."/>
            <person name="Koerich L.B."/>
            <person name="Kristiansen K."/>
            <person name="Kudrna D."/>
            <person name="Kulathinal R.J."/>
            <person name="Kumar S."/>
            <person name="Kwok R."/>
            <person name="Lander E."/>
            <person name="Langley C.H."/>
            <person name="Lapoint R."/>
            <person name="Lazzaro B.P."/>
            <person name="Lee S.J."/>
            <person name="Levesque L."/>
            <person name="Li R."/>
            <person name="Lin C.F."/>
            <person name="Lin M.F."/>
            <person name="Lindblad-Toh K."/>
            <person name="Llopart A."/>
            <person name="Long M."/>
            <person name="Low L."/>
            <person name="Lozovsky E."/>
            <person name="Lu J."/>
            <person name="Luo M."/>
            <person name="Machado C.A."/>
            <person name="Makalowski W."/>
            <person name="Marzo M."/>
            <person name="Matsuda M."/>
            <person name="Matzkin L."/>
            <person name="McAllister B."/>
            <person name="McBride C.S."/>
            <person name="McKernan B."/>
            <person name="McKernan K."/>
            <person name="Mendez-Lago M."/>
            <person name="Minx P."/>
            <person name="Mollenhauer M.U."/>
            <person name="Montooth K."/>
            <person name="Mount S.M."/>
            <person name="Mu X."/>
            <person name="Myers E."/>
            <person name="Negre B."/>
            <person name="Newfeld S."/>
            <person name="Nielsen R."/>
            <person name="Noor M.A."/>
            <person name="O'Grady P."/>
            <person name="Pachter L."/>
            <person name="Papaceit M."/>
            <person name="Parisi M.J."/>
            <person name="Parisi M."/>
            <person name="Parts L."/>
            <person name="Pedersen J.S."/>
            <person name="Pesole G."/>
            <person name="Phillippy A.M."/>
            <person name="Ponting C.P."/>
            <person name="Pop M."/>
            <person name="Porcelli D."/>
            <person name="Powell J.R."/>
            <person name="Prohaska S."/>
            <person name="Pruitt K."/>
            <person name="Puig M."/>
            <person name="Quesneville H."/>
            <person name="Ram K.R."/>
            <person name="Rand D."/>
            <person name="Rasmussen M.D."/>
            <person name="Reed L.K."/>
            <person name="Reenan R."/>
            <person name="Reily A."/>
            <person name="Remington K.A."/>
            <person name="Rieger T.T."/>
            <person name="Ritchie M.G."/>
            <person name="Robin C."/>
            <person name="Rogers Y.H."/>
            <person name="Rohde C."/>
            <person name="Rozas J."/>
            <person name="Rubenfield M.J."/>
            <person name="Ruiz A."/>
            <person name="Russo S."/>
            <person name="Salzberg S.L."/>
            <person name="Sanchez-Gracia A."/>
            <person name="Saranga D.J."/>
            <person name="Sato H."/>
            <person name="Schaeffer S.W."/>
            <person name="Schatz M.C."/>
            <person name="Schlenke T."/>
            <person name="Schwartz R."/>
            <person name="Segarra C."/>
            <person name="Singh R.S."/>
            <person name="Sirot L."/>
            <person name="Sirota M."/>
            <person name="Sisneros N.B."/>
            <person name="Smith C.D."/>
            <person name="Smith T.F."/>
            <person name="Spieth J."/>
            <person name="Stage D.E."/>
            <person name="Stark A."/>
            <person name="Stephan W."/>
            <person name="Strausberg R.L."/>
            <person name="Strempel S."/>
            <person name="Sturgill D."/>
            <person name="Sutton G."/>
            <person name="Sutton G.G."/>
            <person name="Tao W."/>
            <person name="Teichmann S."/>
            <person name="Tobari Y.N."/>
            <person name="Tomimura Y."/>
            <person name="Tsolas J.M."/>
            <person name="Valente V.L."/>
            <person name="Venter E."/>
            <person name="Venter J.C."/>
            <person name="Vicario S."/>
            <person name="Vieira F.G."/>
            <person name="Vilella A.J."/>
            <person name="Villasante A."/>
            <person name="Walenz B."/>
            <person name="Wang J."/>
            <person name="Wasserman M."/>
            <person name="Watts T."/>
            <person name="Wilson D."/>
            <person name="Wilson R.K."/>
            <person name="Wing R.A."/>
            <person name="Wolfner M.F."/>
            <person name="Wong A."/>
            <person name="Wong G.K."/>
            <person name="Wu C.I."/>
            <person name="Wu G."/>
            <person name="Yamamoto D."/>
            <person name="Yang H.P."/>
            <person name="Yang S.P."/>
            <person name="Yorke J.A."/>
            <person name="Yoshida K."/>
            <person name="Zdobnov E."/>
            <person name="Zhang P."/>
            <person name="Zhang Y."/>
            <person name="Zimin A.V."/>
            <person name="Baldwin J."/>
            <person name="Abdouelleil A."/>
            <person name="Abdulkadir J."/>
            <person name="Abebe A."/>
            <person name="Abera B."/>
            <person name="Abreu J."/>
            <person name="Acer S.C."/>
            <person name="Aftuck L."/>
            <person name="Alexander A."/>
            <person name="An P."/>
            <person name="Anderson E."/>
            <person name="Anderson S."/>
            <person name="Arachi H."/>
            <person name="Azer M."/>
            <person name="Bachantsang P."/>
            <person name="Barry A."/>
            <person name="Bayul T."/>
            <person name="Berlin A."/>
            <person name="Bessette D."/>
            <person name="Bloom T."/>
            <person name="Blye J."/>
            <person name="Boguslavskiy L."/>
            <person name="Bonnet C."/>
            <person name="Boukhgalter B."/>
            <person name="Bourzgui I."/>
            <person name="Brown A."/>
            <person name="Cahill P."/>
            <person name="Channer S."/>
            <person name="Cheshatsang Y."/>
            <person name="Chuda L."/>
            <person name="Citroen M."/>
            <person name="Collymore A."/>
            <person name="Cooke P."/>
            <person name="Costello M."/>
            <person name="D'Aco K."/>
            <person name="Daza R."/>
            <person name="De Haan G."/>
            <person name="DeGray S."/>
            <person name="DeMaso C."/>
            <person name="Dhargay N."/>
            <person name="Dooley K."/>
            <person name="Dooley E."/>
            <person name="Doricent M."/>
            <person name="Dorje P."/>
            <person name="Dorjee K."/>
            <person name="Dupes A."/>
            <person name="Elong R."/>
            <person name="Falk J."/>
            <person name="Farina A."/>
            <person name="Faro S."/>
            <person name="Ferguson D."/>
            <person name="Fisher S."/>
            <person name="Foley C.D."/>
            <person name="Franke A."/>
            <person name="Friedrich D."/>
            <person name="Gadbois L."/>
            <person name="Gearin G."/>
            <person name="Gearin C.R."/>
            <person name="Giannoukos G."/>
            <person name="Goode T."/>
            <person name="Graham J."/>
            <person name="Grandbois E."/>
            <person name="Grewal S."/>
            <person name="Gyaltsen K."/>
            <person name="Hafez N."/>
            <person name="Hagos B."/>
            <person name="Hall J."/>
            <person name="Henson C."/>
            <person name="Hollinger A."/>
            <person name="Honan T."/>
            <person name="Huard M.D."/>
            <person name="Hughes L."/>
            <person name="Hurhula B."/>
            <person name="Husby M.E."/>
            <person name="Kamat A."/>
            <person name="Kanga B."/>
            <person name="Kashin S."/>
            <person name="Khazanovich D."/>
            <person name="Kisner P."/>
            <person name="Lance K."/>
            <person name="Lara M."/>
            <person name="Lee W."/>
            <person name="Lennon N."/>
            <person name="Letendre F."/>
            <person name="LeVine R."/>
            <person name="Lipovsky A."/>
            <person name="Liu X."/>
            <person name="Liu J."/>
            <person name="Liu S."/>
            <person name="Lokyitsang T."/>
            <person name="Lokyitsang Y."/>
            <person name="Lubonja R."/>
            <person name="Lui A."/>
            <person name="MacDonald P."/>
            <person name="Magnisalis V."/>
            <person name="Maru K."/>
            <person name="Matthews C."/>
            <person name="McCusker W."/>
            <person name="McDonough S."/>
            <person name="Mehta T."/>
            <person name="Meldrim J."/>
            <person name="Meneus L."/>
            <person name="Mihai O."/>
            <person name="Mihalev A."/>
            <person name="Mihova T."/>
            <person name="Mittelman R."/>
            <person name="Mlenga V."/>
            <person name="Montmayeur A."/>
            <person name="Mulrain L."/>
            <person name="Navidi A."/>
            <person name="Naylor J."/>
            <person name="Negash T."/>
            <person name="Nguyen T."/>
            <person name="Nguyen N."/>
            <person name="Nicol R."/>
            <person name="Norbu C."/>
            <person name="Norbu N."/>
            <person name="Novod N."/>
            <person name="O'Neill B."/>
            <person name="Osman S."/>
            <person name="Markiewicz E."/>
            <person name="Oyono O.L."/>
            <person name="Patti C."/>
            <person name="Phunkhang P."/>
            <person name="Pierre F."/>
            <person name="Priest M."/>
            <person name="Raghuraman S."/>
            <person name="Rege F."/>
            <person name="Reyes R."/>
            <person name="Rise C."/>
            <person name="Rogov P."/>
            <person name="Ross K."/>
            <person name="Ryan E."/>
            <person name="Settipalli S."/>
            <person name="Shea T."/>
            <person name="Sherpa N."/>
            <person name="Shi L."/>
            <person name="Shih D."/>
            <person name="Sparrow T."/>
            <person name="Spaulding J."/>
            <person name="Stalker J."/>
            <person name="Stange-Thomann N."/>
            <person name="Stavropoulos S."/>
            <person name="Stone C."/>
            <person name="Strader C."/>
            <person name="Tesfaye S."/>
            <person name="Thomson T."/>
            <person name="Thoulutsang Y."/>
            <person name="Thoulutsang D."/>
            <person name="Topham K."/>
            <person name="Topping I."/>
            <person name="Tsamla T."/>
            <person name="Vassiliev H."/>
            <person name="Vo A."/>
            <person name="Wangchuk T."/>
            <person name="Wangdi T."/>
            <person name="Weiand M."/>
            <person name="Wilkinson J."/>
            <person name="Wilson A."/>
            <person name="Yadav S."/>
            <person name="Young G."/>
            <person name="Yu Q."/>
            <person name="Zembek L."/>
            <person name="Zhong D."/>
            <person name="Zimmer A."/>
            <person name="Zwirko Z."/>
            <person name="Jaffe D.B."/>
            <person name="Alvarez P."/>
            <person name="Brockman W."/>
            <person name="Butler J."/>
            <person name="Chin C."/>
            <person name="Gnerre S."/>
            <person name="Grabherr M."/>
            <person name="Kleber M."/>
            <person name="Mauceli E."/>
            <person name="MacCallum I."/>
        </authorList>
    </citation>
    <scope>NUCLEOTIDE SEQUENCE [LARGE SCALE GENOMIC DNA]</scope>
    <source>
        <strain evidence="6 7">TSC#14021-0224.01</strain>
    </source>
</reference>
<keyword evidence="4" id="KW-0206">Cytoskeleton</keyword>
<dbReference type="PANTHER" id="PTHR28520">
    <property type="entry name" value="MITOTIC-SPINDLE ORGANIZING PROTEIN 1"/>
    <property type="match status" value="1"/>
</dbReference>
<evidence type="ECO:0000256" key="1">
    <source>
        <dbReference type="ARBA" id="ARBA00004267"/>
    </source>
</evidence>
<reference evidence="6 7" key="2">
    <citation type="journal article" date="2008" name="Bioinformatics">
        <title>Assembly reconciliation.</title>
        <authorList>
            <person name="Zimin A.V."/>
            <person name="Smith D.R."/>
            <person name="Sutton G."/>
            <person name="Yorke J.A."/>
        </authorList>
    </citation>
    <scope>NUCLEOTIDE SEQUENCE [LARGE SCALE GENOMIC DNA]</scope>
    <source>
        <strain evidence="6 7">TSC#14021-0224.01</strain>
    </source>
</reference>
<proteinExistence type="inferred from homology"/>
<dbReference type="GO" id="GO:0005829">
    <property type="term" value="C:cytosol"/>
    <property type="evidence" value="ECO:0007669"/>
    <property type="project" value="EnsemblMetazoa"/>
</dbReference>
<dbReference type="GO" id="GO:0043015">
    <property type="term" value="F:gamma-tubulin binding"/>
    <property type="evidence" value="ECO:0007669"/>
    <property type="project" value="EnsemblMetazoa"/>
</dbReference>
<dbReference type="Pfam" id="PF12554">
    <property type="entry name" value="MOZART1"/>
    <property type="match status" value="1"/>
</dbReference>
<dbReference type="GO" id="GO:0005813">
    <property type="term" value="C:centrosome"/>
    <property type="evidence" value="ECO:0007669"/>
    <property type="project" value="EnsemblMetazoa"/>
</dbReference>
<evidence type="ECO:0000313" key="6">
    <source>
        <dbReference type="EMBL" id="KQS43173.1"/>
    </source>
</evidence>
<keyword evidence="7" id="KW-1185">Reference proteome</keyword>
<dbReference type="GO" id="GO:0090307">
    <property type="term" value="P:mitotic spindle assembly"/>
    <property type="evidence" value="ECO:0007669"/>
    <property type="project" value="TreeGrafter"/>
</dbReference>
<dbReference type="KEGG" id="der:26526322"/>
<dbReference type="GO" id="GO:0000931">
    <property type="term" value="C:gamma-tubulin ring complex"/>
    <property type="evidence" value="ECO:0007669"/>
    <property type="project" value="EnsemblMetazoa"/>
</dbReference>
<feature type="region of interest" description="Disordered" evidence="5">
    <location>
        <begin position="58"/>
        <end position="78"/>
    </location>
</feature>
<dbReference type="GO" id="GO:0005819">
    <property type="term" value="C:spindle"/>
    <property type="evidence" value="ECO:0007669"/>
    <property type="project" value="TreeGrafter"/>
</dbReference>
<accession>A0A0Q5U2H8</accession>
<evidence type="ECO:0000256" key="4">
    <source>
        <dbReference type="ARBA" id="ARBA00023212"/>
    </source>
</evidence>
<evidence type="ECO:0000256" key="3">
    <source>
        <dbReference type="ARBA" id="ARBA00022490"/>
    </source>
</evidence>
<dbReference type="EMBL" id="CH954178">
    <property type="protein sequence ID" value="KQS43173.1"/>
    <property type="molecule type" value="Genomic_DNA"/>
</dbReference>
<dbReference type="InterPro" id="IPR022214">
    <property type="entry name" value="MZT1"/>
</dbReference>
<protein>
    <recommendedName>
        <fullName evidence="8">Mitotic-spindle organizing protein 1</fullName>
    </recommendedName>
</protein>